<keyword evidence="1" id="KW-0812">Transmembrane</keyword>
<keyword evidence="2" id="KW-0732">Signal</keyword>
<dbReference type="EMBL" id="NHYE01004908">
    <property type="protein sequence ID" value="PPQ81022.1"/>
    <property type="molecule type" value="Genomic_DNA"/>
</dbReference>
<gene>
    <name evidence="4" type="ORF">CVT26_002903</name>
</gene>
<feature type="transmembrane region" description="Helical" evidence="1">
    <location>
        <begin position="665"/>
        <end position="685"/>
    </location>
</feature>
<organism evidence="4 5">
    <name type="scientific">Gymnopilus dilepis</name>
    <dbReference type="NCBI Taxonomy" id="231916"/>
    <lineage>
        <taxon>Eukaryota</taxon>
        <taxon>Fungi</taxon>
        <taxon>Dikarya</taxon>
        <taxon>Basidiomycota</taxon>
        <taxon>Agaricomycotina</taxon>
        <taxon>Agaricomycetes</taxon>
        <taxon>Agaricomycetidae</taxon>
        <taxon>Agaricales</taxon>
        <taxon>Agaricineae</taxon>
        <taxon>Hymenogastraceae</taxon>
        <taxon>Gymnopilus</taxon>
    </lineage>
</organism>
<proteinExistence type="predicted"/>
<evidence type="ECO:0000256" key="1">
    <source>
        <dbReference type="SAM" id="Phobius"/>
    </source>
</evidence>
<accession>A0A409WR96</accession>
<feature type="domain" description="Beta-glucuronidase C-terminal" evidence="3">
    <location>
        <begin position="488"/>
        <end position="594"/>
    </location>
</feature>
<dbReference type="InParanoid" id="A0A409WR96"/>
<dbReference type="STRING" id="231916.A0A409WR96"/>
<evidence type="ECO:0000313" key="4">
    <source>
        <dbReference type="EMBL" id="PPQ81022.1"/>
    </source>
</evidence>
<dbReference type="AlphaFoldDB" id="A0A409WR96"/>
<sequence length="686" mass="72165">MITTSAGTGLRTTRATTTQRSWRWLGLLVLSSLLHLQIHTANAVTVYYQAGTQAALAAAASPTAGGNYTGPAAYSPVTLQPPAPPGPTAFPTQFSLQLTNAVPQNASVAQNGSFFGFSIEMSVVNQVIGFNSSVLYVPFLNLMANLQQRVGRINIRVGGNTQETATLVESTPDGKILEKDKEGATNPTQTPPLVYTPDLLYMLRNVSDLVNVRWYLGVPFNDTSNFRLQIVERGQEILGDYLIGLQVGNEPDLYAGHGHRNPGYAPQDYFNDFGLMVTAMNNDPLISQRSKQLLLGPSVQVLWTPEQVWDTGFVSAYSEELAYLAVERYQTDNCAVAFPGSDSTFHDPQQTFPTFLTHGSATGLVQQYLNSTAFALQNGKSLLMFETNTASCGGFPGISNSFGAALWGVDYALQMAAVNFGGALFHVGGQSVAYNPFTPPPTNQSTFHQWTIGSIYYSALVVAEALGPTNTSRVLDLQANSGNQFSPAYGIWENGALARVVLINFVNDPSGASDTSVSLSLTDAAISEGQVQVKYLLPQPGGQINDIANFTWAGQTFGGNFASDGRPQGALNVSSAPCANGVCTIRVPAPGAAIVFLNDNGSGGNDALSAGPATTFSTTAYTKTRNTATVDPSVLASSNGHSGSTFGRLGSTSADATKNGAVERAGAMVGAGVAGVVAVVAGLLVL</sequence>
<keyword evidence="5" id="KW-1185">Reference proteome</keyword>
<protein>
    <recommendedName>
        <fullName evidence="3">Beta-glucuronidase C-terminal domain-containing protein</fullName>
    </recommendedName>
</protein>
<comment type="caution">
    <text evidence="4">The sequence shown here is derived from an EMBL/GenBank/DDBJ whole genome shotgun (WGS) entry which is preliminary data.</text>
</comment>
<dbReference type="PANTHER" id="PTHR36183">
    <property type="entry name" value="BETA-GLUCURONIDASE"/>
    <property type="match status" value="1"/>
</dbReference>
<keyword evidence="1" id="KW-1133">Transmembrane helix</keyword>
<dbReference type="OrthoDB" id="2796951at2759"/>
<dbReference type="PANTHER" id="PTHR36183:SF2">
    <property type="entry name" value="BETA-GLUCURONIDASE C-TERMINAL DOMAIN-CONTAINING PROTEIN"/>
    <property type="match status" value="1"/>
</dbReference>
<dbReference type="SUPFAM" id="SSF51445">
    <property type="entry name" value="(Trans)glycosidases"/>
    <property type="match status" value="1"/>
</dbReference>
<name>A0A409WR96_9AGAR</name>
<dbReference type="InterPro" id="IPR052974">
    <property type="entry name" value="GH79_Enzymes"/>
</dbReference>
<evidence type="ECO:0000259" key="3">
    <source>
        <dbReference type="Pfam" id="PF16862"/>
    </source>
</evidence>
<feature type="signal peptide" evidence="2">
    <location>
        <begin position="1"/>
        <end position="43"/>
    </location>
</feature>
<dbReference type="Pfam" id="PF16862">
    <property type="entry name" value="Glyco_hydro_79C"/>
    <property type="match status" value="1"/>
</dbReference>
<keyword evidence="1" id="KW-0472">Membrane</keyword>
<dbReference type="InterPro" id="IPR017853">
    <property type="entry name" value="GH"/>
</dbReference>
<evidence type="ECO:0000313" key="5">
    <source>
        <dbReference type="Proteomes" id="UP000284706"/>
    </source>
</evidence>
<reference evidence="4 5" key="1">
    <citation type="journal article" date="2018" name="Evol. Lett.">
        <title>Horizontal gene cluster transfer increased hallucinogenic mushroom diversity.</title>
        <authorList>
            <person name="Reynolds H.T."/>
            <person name="Vijayakumar V."/>
            <person name="Gluck-Thaler E."/>
            <person name="Korotkin H.B."/>
            <person name="Matheny P.B."/>
            <person name="Slot J.C."/>
        </authorList>
    </citation>
    <scope>NUCLEOTIDE SEQUENCE [LARGE SCALE GENOMIC DNA]</scope>
    <source>
        <strain evidence="4 5">SRW20</strain>
    </source>
</reference>
<dbReference type="InterPro" id="IPR031728">
    <property type="entry name" value="GlcAase_C"/>
</dbReference>
<dbReference type="Gene3D" id="3.20.20.80">
    <property type="entry name" value="Glycosidases"/>
    <property type="match status" value="1"/>
</dbReference>
<dbReference type="Proteomes" id="UP000284706">
    <property type="component" value="Unassembled WGS sequence"/>
</dbReference>
<feature type="chain" id="PRO_5019377960" description="Beta-glucuronidase C-terminal domain-containing protein" evidence="2">
    <location>
        <begin position="44"/>
        <end position="686"/>
    </location>
</feature>
<evidence type="ECO:0000256" key="2">
    <source>
        <dbReference type="SAM" id="SignalP"/>
    </source>
</evidence>